<name>O44551_CAEEL</name>
<protein>
    <submittedName>
        <fullName evidence="3">DUF389 domain membrane protein</fullName>
    </submittedName>
</protein>
<evidence type="ECO:0000256" key="2">
    <source>
        <dbReference type="SAM" id="Phobius"/>
    </source>
</evidence>
<evidence type="ECO:0000256" key="1">
    <source>
        <dbReference type="SAM" id="MobiDB-lite"/>
    </source>
</evidence>
<accession>O44551</accession>
<feature type="compositionally biased region" description="Low complexity" evidence="1">
    <location>
        <begin position="78"/>
        <end position="88"/>
    </location>
</feature>
<dbReference type="InParanoid" id="O44551"/>
<keyword evidence="4" id="KW-1185">Reference proteome</keyword>
<dbReference type="Pfam" id="PF05884">
    <property type="entry name" value="ZYG-11_interact"/>
    <property type="match status" value="1"/>
</dbReference>
<evidence type="ECO:0000313" key="3">
    <source>
        <dbReference type="EMBL" id="CCD68112.1"/>
    </source>
</evidence>
<dbReference type="HOGENOM" id="CLU_858524_0_0_1"/>
<dbReference type="eggNOG" id="ENOG502TG9T">
    <property type="taxonomic scope" value="Eukaryota"/>
</dbReference>
<dbReference type="PIRSF" id="PIRSF016383">
    <property type="entry name" value="DUF856_CAE_spp"/>
    <property type="match status" value="1"/>
</dbReference>
<dbReference type="UCSC" id="K06A5.2">
    <property type="organism name" value="c. elegans"/>
</dbReference>
<dbReference type="PIR" id="T15090">
    <property type="entry name" value="T15090"/>
</dbReference>
<dbReference type="AGR" id="WB:WBGene00019430"/>
<dbReference type="PeptideAtlas" id="O44551"/>
<feature type="region of interest" description="Disordered" evidence="1">
    <location>
        <begin position="65"/>
        <end position="88"/>
    </location>
</feature>
<keyword evidence="2" id="KW-0472">Membrane</keyword>
<dbReference type="OrthoDB" id="5831161at2759"/>
<dbReference type="STRING" id="6239.K06A5.2.1"/>
<dbReference type="IntAct" id="O44551">
    <property type="interactions" value="1"/>
</dbReference>
<proteinExistence type="evidence at protein level"/>
<feature type="transmembrane region" description="Helical" evidence="2">
    <location>
        <begin position="286"/>
        <end position="306"/>
    </location>
</feature>
<evidence type="ECO:0000313" key="5">
    <source>
        <dbReference type="WormBase" id="K06A5.2"/>
    </source>
</evidence>
<dbReference type="WormBase" id="K06A5.2">
    <property type="protein sequence ID" value="CE11770"/>
    <property type="gene ID" value="WBGene00019430"/>
</dbReference>
<organism evidence="3 4">
    <name type="scientific">Caenorhabditis elegans</name>
    <dbReference type="NCBI Taxonomy" id="6239"/>
    <lineage>
        <taxon>Eukaryota</taxon>
        <taxon>Metazoa</taxon>
        <taxon>Ecdysozoa</taxon>
        <taxon>Nematoda</taxon>
        <taxon>Chromadorea</taxon>
        <taxon>Rhabditida</taxon>
        <taxon>Rhabditina</taxon>
        <taxon>Rhabditomorpha</taxon>
        <taxon>Rhabditoidea</taxon>
        <taxon>Rhabditidae</taxon>
        <taxon>Peloderinae</taxon>
        <taxon>Caenorhabditis</taxon>
    </lineage>
</organism>
<dbReference type="Bgee" id="WBGene00019430">
    <property type="expression patterns" value="Expressed in adult organism and 1 other cell type or tissue"/>
</dbReference>
<dbReference type="AlphaFoldDB" id="O44551"/>
<feature type="transmembrane region" description="Helical" evidence="2">
    <location>
        <begin position="119"/>
        <end position="142"/>
    </location>
</feature>
<dbReference type="Proteomes" id="UP000001940">
    <property type="component" value="Chromosome I"/>
</dbReference>
<dbReference type="EMBL" id="BX284601">
    <property type="protein sequence ID" value="CCD68112.1"/>
    <property type="molecule type" value="Genomic_DNA"/>
</dbReference>
<dbReference type="PANTHER" id="PTHR31176">
    <property type="entry name" value="MFS DOMAIN-CONTAINING PROTEIN-RELATED"/>
    <property type="match status" value="1"/>
</dbReference>
<evidence type="ECO:0007829" key="6">
    <source>
        <dbReference type="PeptideAtlas" id="O44551"/>
    </source>
</evidence>
<dbReference type="PANTHER" id="PTHR31176:SF2">
    <property type="entry name" value="DUF389 DOMAIN MEMBRANE PROTEIN"/>
    <property type="match status" value="1"/>
</dbReference>
<reference evidence="3 4" key="1">
    <citation type="journal article" date="1998" name="Science">
        <title>Genome sequence of the nematode C. elegans: a platform for investigating biology.</title>
        <authorList>
            <consortium name="The C. elegans sequencing consortium"/>
            <person name="Sulson J.E."/>
            <person name="Waterston R."/>
        </authorList>
    </citation>
    <scope>NUCLEOTIDE SEQUENCE [LARGE SCALE GENOMIC DNA]</scope>
    <source>
        <strain evidence="3 4">Bristol N2</strain>
    </source>
</reference>
<dbReference type="PaxDb" id="6239-K06A5.2"/>
<keyword evidence="2" id="KW-0812">Transmembrane</keyword>
<evidence type="ECO:0000313" key="4">
    <source>
        <dbReference type="Proteomes" id="UP000001940"/>
    </source>
</evidence>
<keyword evidence="6" id="KW-1267">Proteomics identification</keyword>
<sequence length="332" mass="34769">MTMSDPAVTPQQEGPAADPALLANAGCVALATEAGIDIAIATMQQFGRELEQLPERGRRLAEQAMSSISTVNHRSKRSSVSQRSSKSNSGVEEDSFVRIVNTLVDLSPRQISSKPIIETFVLSSVILTVFSLSSLLGGYILAPFISFLIPPVGAAIFSGLVAPLAIYYQLSTGYGPLNGFRLLVIATTVQGVLTGSALSHVLISAEPFVALSTIASSFIIAVMNPTSRASSLSTTVATSILIHSTLGAVEGALTPVYFVLTGFYTLAALIPIQLASRDQSRANVNLYSAILVGLTISAKCLVYGVLGAYDVPISASEEQFGLEGNAEINVNA</sequence>
<dbReference type="KEGG" id="cel:CELE_K06A5.2"/>
<feature type="transmembrane region" description="Helical" evidence="2">
    <location>
        <begin position="180"/>
        <end position="202"/>
    </location>
</feature>
<dbReference type="InterPro" id="IPR008574">
    <property type="entry name" value="Nematodes_ZYG-11_interact"/>
</dbReference>
<dbReference type="CTD" id="259316"/>
<feature type="transmembrane region" description="Helical" evidence="2">
    <location>
        <begin position="255"/>
        <end position="274"/>
    </location>
</feature>
<dbReference type="PhylomeDB" id="O44551"/>
<dbReference type="FunCoup" id="O44551">
    <property type="interactions" value="1"/>
</dbReference>
<dbReference type="OMA" id="ASKCFVY"/>
<dbReference type="RefSeq" id="NP_491861.1">
    <property type="nucleotide sequence ID" value="NM_059460.5"/>
</dbReference>
<feature type="transmembrane region" description="Helical" evidence="2">
    <location>
        <begin position="148"/>
        <end position="168"/>
    </location>
</feature>
<gene>
    <name evidence="3" type="ORF">CELE_K06A5.2</name>
    <name evidence="3 5" type="ORF">K06A5.2</name>
</gene>
<dbReference type="GeneID" id="259316"/>
<keyword evidence="2" id="KW-1133">Transmembrane helix</keyword>